<dbReference type="AlphaFoldDB" id="A0AAE3GGF6"/>
<protein>
    <submittedName>
        <fullName evidence="1">Uncharacterized protein</fullName>
    </submittedName>
</protein>
<evidence type="ECO:0000313" key="2">
    <source>
        <dbReference type="Proteomes" id="UP001206128"/>
    </source>
</evidence>
<dbReference type="EMBL" id="JAMTCK010000008">
    <property type="protein sequence ID" value="MCP2166890.1"/>
    <property type="molecule type" value="Genomic_DNA"/>
</dbReference>
<comment type="caution">
    <text evidence="1">The sequence shown here is derived from an EMBL/GenBank/DDBJ whole genome shotgun (WGS) entry which is preliminary data.</text>
</comment>
<evidence type="ECO:0000313" key="1">
    <source>
        <dbReference type="EMBL" id="MCP2166890.1"/>
    </source>
</evidence>
<dbReference type="RefSeq" id="WP_253773207.1">
    <property type="nucleotide sequence ID" value="NZ_JAMTCK010000008.1"/>
</dbReference>
<accession>A0AAE3GGF6</accession>
<dbReference type="Proteomes" id="UP001206128">
    <property type="component" value="Unassembled WGS sequence"/>
</dbReference>
<gene>
    <name evidence="1" type="ORF">LX83_003762</name>
</gene>
<name>A0AAE3GGF6_9PSEU</name>
<sequence>MSPRIAPLALTGPVVCRGQVLDLPEGLYDWVHVEVDAPVAGEHTVWLYYTGGLDPEVLVVPGGTAGWTRVGVARRDTLVGVRLPDAPELVIRSVSLVAPAHAEAGAAHV</sequence>
<keyword evidence="2" id="KW-1185">Reference proteome</keyword>
<proteinExistence type="predicted"/>
<organism evidence="1 2">
    <name type="scientific">Goodfellowiella coeruleoviolacea</name>
    <dbReference type="NCBI Taxonomy" id="334858"/>
    <lineage>
        <taxon>Bacteria</taxon>
        <taxon>Bacillati</taxon>
        <taxon>Actinomycetota</taxon>
        <taxon>Actinomycetes</taxon>
        <taxon>Pseudonocardiales</taxon>
        <taxon>Pseudonocardiaceae</taxon>
        <taxon>Goodfellowiella</taxon>
    </lineage>
</organism>
<reference evidence="1" key="1">
    <citation type="submission" date="2022-06" db="EMBL/GenBank/DDBJ databases">
        <title>Genomic Encyclopedia of Archaeal and Bacterial Type Strains, Phase II (KMG-II): from individual species to whole genera.</title>
        <authorList>
            <person name="Goeker M."/>
        </authorList>
    </citation>
    <scope>NUCLEOTIDE SEQUENCE</scope>
    <source>
        <strain evidence="1">DSM 43935</strain>
    </source>
</reference>